<keyword evidence="2" id="KW-0378">Hydrolase</keyword>
<dbReference type="SUPFAM" id="SSF56784">
    <property type="entry name" value="HAD-like"/>
    <property type="match status" value="1"/>
</dbReference>
<comment type="similarity">
    <text evidence="1">Belongs to the HAD-like hydrolase superfamily. S-2-haloalkanoic acid dehalogenase family.</text>
</comment>
<gene>
    <name evidence="3" type="ordered locus">CA2559_10473</name>
</gene>
<dbReference type="eggNOG" id="COG1011">
    <property type="taxonomic scope" value="Bacteria"/>
</dbReference>
<dbReference type="InterPro" id="IPR041492">
    <property type="entry name" value="HAD_2"/>
</dbReference>
<dbReference type="InterPro" id="IPR006439">
    <property type="entry name" value="HAD-SF_hydro_IA"/>
</dbReference>
<dbReference type="KEGG" id="cat:CA2559_10473"/>
<dbReference type="InterPro" id="IPR023214">
    <property type="entry name" value="HAD_sf"/>
</dbReference>
<dbReference type="InterPro" id="IPR006328">
    <property type="entry name" value="2-HAD"/>
</dbReference>
<accession>A3U9G7</accession>
<dbReference type="EMBL" id="CP002046">
    <property type="protein sequence ID" value="EAP86453.1"/>
    <property type="molecule type" value="Genomic_DNA"/>
</dbReference>
<dbReference type="InterPro" id="IPR036412">
    <property type="entry name" value="HAD-like_sf"/>
</dbReference>
<keyword evidence="4" id="KW-1185">Reference proteome</keyword>
<dbReference type="Proteomes" id="UP000002297">
    <property type="component" value="Chromosome"/>
</dbReference>
<dbReference type="CDD" id="cd02588">
    <property type="entry name" value="HAD_L2-DEX"/>
    <property type="match status" value="1"/>
</dbReference>
<dbReference type="InterPro" id="IPR023198">
    <property type="entry name" value="PGP-like_dom2"/>
</dbReference>
<dbReference type="NCBIfam" id="TIGR01493">
    <property type="entry name" value="HAD-SF-IA-v2"/>
    <property type="match status" value="1"/>
</dbReference>
<dbReference type="SFLD" id="SFLDG01129">
    <property type="entry name" value="C1.5:_HAD__Beta-PGM__Phosphata"/>
    <property type="match status" value="1"/>
</dbReference>
<dbReference type="InterPro" id="IPR051540">
    <property type="entry name" value="S-2-haloacid_dehalogenase"/>
</dbReference>
<evidence type="ECO:0000256" key="1">
    <source>
        <dbReference type="ARBA" id="ARBA00008106"/>
    </source>
</evidence>
<name>A3U9G7_CROAH</name>
<protein>
    <submittedName>
        <fullName evidence="3">Cryptic haloacid dehalogenase 1</fullName>
    </submittedName>
</protein>
<organism evidence="3 4">
    <name type="scientific">Croceibacter atlanticus (strain ATCC BAA-628 / JCM 21780 / CIP 108009 / IAM 15332 / KCTC 12090 / HTCC2559)</name>
    <dbReference type="NCBI Taxonomy" id="216432"/>
    <lineage>
        <taxon>Bacteria</taxon>
        <taxon>Pseudomonadati</taxon>
        <taxon>Bacteroidota</taxon>
        <taxon>Flavobacteriia</taxon>
        <taxon>Flavobacteriales</taxon>
        <taxon>Flavobacteriaceae</taxon>
        <taxon>Croceibacter</taxon>
    </lineage>
</organism>
<dbReference type="AlphaFoldDB" id="A3U9G7"/>
<dbReference type="HOGENOM" id="CLU_045011_3_1_10"/>
<dbReference type="Pfam" id="PF13419">
    <property type="entry name" value="HAD_2"/>
    <property type="match status" value="1"/>
</dbReference>
<dbReference type="OrthoDB" id="264363at2"/>
<proteinExistence type="inferred from homology"/>
<dbReference type="PANTHER" id="PTHR43316">
    <property type="entry name" value="HYDROLASE, HALOACID DELAHOGENASE-RELATED"/>
    <property type="match status" value="1"/>
</dbReference>
<dbReference type="PANTHER" id="PTHR43316:SF3">
    <property type="entry name" value="HALOACID DEHALOGENASE, TYPE II (AFU_ORTHOLOGUE AFUA_2G07750)-RELATED"/>
    <property type="match status" value="1"/>
</dbReference>
<dbReference type="SFLD" id="SFLDS00003">
    <property type="entry name" value="Haloacid_Dehalogenase"/>
    <property type="match status" value="1"/>
</dbReference>
<evidence type="ECO:0000313" key="3">
    <source>
        <dbReference type="EMBL" id="EAP86453.1"/>
    </source>
</evidence>
<dbReference type="Gene3D" id="1.10.150.240">
    <property type="entry name" value="Putative phosphatase, domain 2"/>
    <property type="match status" value="1"/>
</dbReference>
<dbReference type="NCBIfam" id="TIGR01428">
    <property type="entry name" value="HAD_type_II"/>
    <property type="match status" value="1"/>
</dbReference>
<dbReference type="STRING" id="216432.CA2559_10473"/>
<evidence type="ECO:0000313" key="4">
    <source>
        <dbReference type="Proteomes" id="UP000002297"/>
    </source>
</evidence>
<dbReference type="GO" id="GO:0019120">
    <property type="term" value="F:hydrolase activity, acting on acid halide bonds, in C-halide compounds"/>
    <property type="evidence" value="ECO:0007669"/>
    <property type="project" value="InterPro"/>
</dbReference>
<dbReference type="Gene3D" id="3.40.50.1000">
    <property type="entry name" value="HAD superfamily/HAD-like"/>
    <property type="match status" value="1"/>
</dbReference>
<sequence>MKNTPKLLIFDVNETLLDLSLMERAMNNAFGNEAAFQIWFHKLLMYSFAETIQETYNDFGAIGKAVLKMVEAHFNVHISEAETKTILNHILNLKPHADVVEALQALKTKGFMLVALTNGSKDALEQQIENAELSAYFNALFSVSAVKVYKPHANTYKYVLDSLNVSVEQAMLVAAHGWDIIGAQQAGLQTAFIEREKKSIYPLGKKPTLSCRSLKELVKQLS</sequence>
<evidence type="ECO:0000256" key="2">
    <source>
        <dbReference type="ARBA" id="ARBA00022801"/>
    </source>
</evidence>
<reference evidence="3 4" key="1">
    <citation type="journal article" date="2010" name="J. Bacteriol.">
        <title>The complete genome sequence of Croceibacter atlanticus HTCC2559T.</title>
        <authorList>
            <person name="Oh H.M."/>
            <person name="Kang I."/>
            <person name="Ferriera S."/>
            <person name="Giovannoni S.J."/>
            <person name="Cho J.C."/>
        </authorList>
    </citation>
    <scope>NUCLEOTIDE SEQUENCE [LARGE SCALE GENOMIC DNA]</scope>
    <source>
        <strain evidence="4">ATCC BAA-628 / HTCC2559 / KCTC 12090</strain>
    </source>
</reference>
<dbReference type="PRINTS" id="PR00413">
    <property type="entry name" value="HADHALOGNASE"/>
</dbReference>